<dbReference type="Proteomes" id="UP001375539">
    <property type="component" value="Unassembled WGS sequence"/>
</dbReference>
<evidence type="ECO:0000313" key="1">
    <source>
        <dbReference type="EMBL" id="MEJ8661574.1"/>
    </source>
</evidence>
<reference evidence="1" key="1">
    <citation type="submission" date="2024-03" db="EMBL/GenBank/DDBJ databases">
        <title>Novel Streptomyces species of biotechnological and ecological value are a feature of Machair soil.</title>
        <authorList>
            <person name="Prole J.R."/>
            <person name="Goodfellow M."/>
            <person name="Allenby N."/>
            <person name="Ward A.C."/>
        </authorList>
    </citation>
    <scope>NUCLEOTIDE SEQUENCE</scope>
    <source>
        <strain evidence="1">MS1.AVA.4</strain>
    </source>
</reference>
<dbReference type="EMBL" id="JBBKAI010000002">
    <property type="protein sequence ID" value="MEJ8661574.1"/>
    <property type="molecule type" value="Genomic_DNA"/>
</dbReference>
<sequence>MSDAPDALPSAAALAGPGEPAAVSGRRGPAAPLPRSVRIGYGLGSLGTGTFGTVPGLILLYYLTNVLAVPAVVAGAAVFLPKAWDVLINPLVGAAADRSRVQGGSRRPFLLAGAVTLPPLFALVFAAPPLRGTAAAVYVGVLFLLAATAYAVFQVPYVTMPAEMTEDAAERGRVLGWRVAFLGVAILLSGALAPAIAHADAGRDAGGTAGYRLMGVLVALLLAAGMLGAWHFTRRAPQVARSEAEPSLRAQLAAARDNEPFRYLVGMWTLQALAIGVMLAGVQYFATYTVGSASAVTALFVCMIGPLVLVMPVWNRLARARGTKYAQWCASLLFTAGAAALFLTPWTGPALGYGAVAAVGIAYAGLQLLPLTMLADTLAADAVRTGHRRAATFTGLWTAAETLAFALGAGVFALVLAATGFRSSDASRPVGQPDTALAGITVGMSLLPALLAVASLWLLHRYREEPPEAATTD</sequence>
<name>A0ACC6QTN0_9ACTN</name>
<keyword evidence="2" id="KW-1185">Reference proteome</keyword>
<protein>
    <submittedName>
        <fullName evidence="1">MFS transporter</fullName>
    </submittedName>
</protein>
<proteinExistence type="predicted"/>
<comment type="caution">
    <text evidence="1">The sequence shown here is derived from an EMBL/GenBank/DDBJ whole genome shotgun (WGS) entry which is preliminary data.</text>
</comment>
<accession>A0ACC6QTN0</accession>
<evidence type="ECO:0000313" key="2">
    <source>
        <dbReference type="Proteomes" id="UP001375539"/>
    </source>
</evidence>
<gene>
    <name evidence="1" type="ORF">WKI58_34565</name>
</gene>
<organism evidence="1 2">
    <name type="scientific">Streptomyces pratisoli</name>
    <dbReference type="NCBI Taxonomy" id="3139917"/>
    <lineage>
        <taxon>Bacteria</taxon>
        <taxon>Bacillati</taxon>
        <taxon>Actinomycetota</taxon>
        <taxon>Actinomycetes</taxon>
        <taxon>Kitasatosporales</taxon>
        <taxon>Streptomycetaceae</taxon>
        <taxon>Streptomyces</taxon>
    </lineage>
</organism>